<dbReference type="InterPro" id="IPR027417">
    <property type="entry name" value="P-loop_NTPase"/>
</dbReference>
<dbReference type="InterPro" id="IPR013525">
    <property type="entry name" value="ABC2_TM"/>
</dbReference>
<sequence length="381" mass="41984">MANKRLVAVSNVDLAQLQSKSRIFEYHDLIHFAVMAAVCGMLFFQIPKEADMLKDRMGLGLGLLIGALFTNTSVAIIVGNTVILISMLFCGFITQRFPWWMDWARYISHIQYLLSAITIITLQGLEPISETNTFSKDTILSLQSVCFSIKTNTIFDDATCTVRSGDILAIMGPSGAGKTTLLNVISGRQNLTSGEITLSGVQFGKQLRRRLRFVFRCTFLKSDVVGNSFTAMIRLPESVSKEDKLQRLEDIIDALDIRKCCNTVIGDIFVHGLSGGEKKRASIASELLIDPDILLLVGKACSYAAALAYNVEAAIRLGLRDNACTSSLCTWNDMSRKKAQPARLTEIDFKRPKYGEDIRPNPDAPGTASMTAEAKIDFDSL</sequence>
<evidence type="ECO:0000256" key="7">
    <source>
        <dbReference type="SAM" id="MobiDB-lite"/>
    </source>
</evidence>
<reference evidence="10" key="1">
    <citation type="submission" date="2022-11" db="EMBL/GenBank/DDBJ databases">
        <title>Centuries of genome instability and evolution in soft-shell clam transmissible cancer (bioRxiv).</title>
        <authorList>
            <person name="Hart S.F.M."/>
            <person name="Yonemitsu M.A."/>
            <person name="Giersch R.M."/>
            <person name="Beal B.F."/>
            <person name="Arriagada G."/>
            <person name="Davis B.W."/>
            <person name="Ostrander E.A."/>
            <person name="Goff S.P."/>
            <person name="Metzger M.J."/>
        </authorList>
    </citation>
    <scope>NUCLEOTIDE SEQUENCE</scope>
    <source>
        <strain evidence="10">MELC-2E11</strain>
        <tissue evidence="10">Siphon/mantle</tissue>
    </source>
</reference>
<feature type="domain" description="ABC transporter" evidence="9">
    <location>
        <begin position="140"/>
        <end position="374"/>
    </location>
</feature>
<evidence type="ECO:0000259" key="9">
    <source>
        <dbReference type="PROSITE" id="PS50893"/>
    </source>
</evidence>
<gene>
    <name evidence="10" type="ORF">MAR_007921</name>
</gene>
<dbReference type="PROSITE" id="PS00211">
    <property type="entry name" value="ABC_TRANSPORTER_1"/>
    <property type="match status" value="1"/>
</dbReference>
<evidence type="ECO:0000256" key="3">
    <source>
        <dbReference type="ARBA" id="ARBA00022448"/>
    </source>
</evidence>
<dbReference type="InterPro" id="IPR050352">
    <property type="entry name" value="ABCG_transporters"/>
</dbReference>
<evidence type="ECO:0000256" key="4">
    <source>
        <dbReference type="ARBA" id="ARBA00022692"/>
    </source>
</evidence>
<evidence type="ECO:0000256" key="5">
    <source>
        <dbReference type="ARBA" id="ARBA00022989"/>
    </source>
</evidence>
<dbReference type="PANTHER" id="PTHR48041">
    <property type="entry name" value="ABC TRANSPORTER G FAMILY MEMBER 28"/>
    <property type="match status" value="1"/>
</dbReference>
<dbReference type="PROSITE" id="PS50893">
    <property type="entry name" value="ABC_TRANSPORTER_2"/>
    <property type="match status" value="1"/>
</dbReference>
<keyword evidence="6 8" id="KW-0472">Membrane</keyword>
<evidence type="ECO:0000313" key="10">
    <source>
        <dbReference type="EMBL" id="WAR01363.1"/>
    </source>
</evidence>
<organism evidence="10 11">
    <name type="scientific">Mya arenaria</name>
    <name type="common">Soft-shell clam</name>
    <dbReference type="NCBI Taxonomy" id="6604"/>
    <lineage>
        <taxon>Eukaryota</taxon>
        <taxon>Metazoa</taxon>
        <taxon>Spiralia</taxon>
        <taxon>Lophotrochozoa</taxon>
        <taxon>Mollusca</taxon>
        <taxon>Bivalvia</taxon>
        <taxon>Autobranchia</taxon>
        <taxon>Heteroconchia</taxon>
        <taxon>Euheterodonta</taxon>
        <taxon>Imparidentia</taxon>
        <taxon>Neoheterodontei</taxon>
        <taxon>Myida</taxon>
        <taxon>Myoidea</taxon>
        <taxon>Myidae</taxon>
        <taxon>Mya</taxon>
    </lineage>
</organism>
<keyword evidence="4 8" id="KW-0812">Transmembrane</keyword>
<comment type="similarity">
    <text evidence="2">Belongs to the ABC transporter superfamily. ABCG family. Eye pigment precursor importer (TC 3.A.1.204) subfamily.</text>
</comment>
<dbReference type="Proteomes" id="UP001164746">
    <property type="component" value="Chromosome 4"/>
</dbReference>
<evidence type="ECO:0000256" key="1">
    <source>
        <dbReference type="ARBA" id="ARBA00004141"/>
    </source>
</evidence>
<feature type="region of interest" description="Disordered" evidence="7">
    <location>
        <begin position="353"/>
        <end position="381"/>
    </location>
</feature>
<evidence type="ECO:0000313" key="11">
    <source>
        <dbReference type="Proteomes" id="UP001164746"/>
    </source>
</evidence>
<keyword evidence="3" id="KW-0813">Transport</keyword>
<dbReference type="PANTHER" id="PTHR48041:SF63">
    <property type="entry name" value="EARLY GENE AT 23, ISOFORM C"/>
    <property type="match status" value="1"/>
</dbReference>
<evidence type="ECO:0000256" key="6">
    <source>
        <dbReference type="ARBA" id="ARBA00023136"/>
    </source>
</evidence>
<protein>
    <submittedName>
        <fullName evidence="10">AB21G-like protein</fullName>
    </submittedName>
</protein>
<dbReference type="Pfam" id="PF00005">
    <property type="entry name" value="ABC_tran"/>
    <property type="match status" value="1"/>
</dbReference>
<feature type="transmembrane region" description="Helical" evidence="8">
    <location>
        <begin position="106"/>
        <end position="125"/>
    </location>
</feature>
<accession>A0ABY7DUF3</accession>
<dbReference type="SUPFAM" id="SSF52540">
    <property type="entry name" value="P-loop containing nucleoside triphosphate hydrolases"/>
    <property type="match status" value="1"/>
</dbReference>
<dbReference type="Pfam" id="PF01061">
    <property type="entry name" value="ABC2_membrane"/>
    <property type="match status" value="1"/>
</dbReference>
<evidence type="ECO:0000256" key="2">
    <source>
        <dbReference type="ARBA" id="ARBA00005814"/>
    </source>
</evidence>
<comment type="subcellular location">
    <subcellularLocation>
        <location evidence="1">Membrane</location>
        <topology evidence="1">Multi-pass membrane protein</topology>
    </subcellularLocation>
</comment>
<proteinExistence type="inferred from homology"/>
<keyword evidence="11" id="KW-1185">Reference proteome</keyword>
<keyword evidence="5 8" id="KW-1133">Transmembrane helix</keyword>
<name>A0ABY7DUF3_MYAAR</name>
<dbReference type="InterPro" id="IPR003439">
    <property type="entry name" value="ABC_transporter-like_ATP-bd"/>
</dbReference>
<feature type="transmembrane region" description="Helical" evidence="8">
    <location>
        <begin position="29"/>
        <end position="46"/>
    </location>
</feature>
<evidence type="ECO:0000256" key="8">
    <source>
        <dbReference type="SAM" id="Phobius"/>
    </source>
</evidence>
<dbReference type="Gene3D" id="3.40.50.300">
    <property type="entry name" value="P-loop containing nucleotide triphosphate hydrolases"/>
    <property type="match status" value="1"/>
</dbReference>
<dbReference type="InterPro" id="IPR017871">
    <property type="entry name" value="ABC_transporter-like_CS"/>
</dbReference>
<dbReference type="EMBL" id="CP111015">
    <property type="protein sequence ID" value="WAR01363.1"/>
    <property type="molecule type" value="Genomic_DNA"/>
</dbReference>
<feature type="transmembrane region" description="Helical" evidence="8">
    <location>
        <begin position="61"/>
        <end position="94"/>
    </location>
</feature>